<keyword evidence="2" id="KW-0560">Oxidoreductase</keyword>
<dbReference type="InterPro" id="IPR036291">
    <property type="entry name" value="NAD(P)-bd_dom_sf"/>
</dbReference>
<dbReference type="EC" id="1.1.1.133" evidence="2"/>
<dbReference type="RefSeq" id="WP_098679363.1">
    <property type="nucleotide sequence ID" value="NZ_NVCU01000182.1"/>
</dbReference>
<dbReference type="GO" id="GO:0019305">
    <property type="term" value="P:dTDP-rhamnose biosynthetic process"/>
    <property type="evidence" value="ECO:0007669"/>
    <property type="project" value="TreeGrafter"/>
</dbReference>
<dbReference type="SUPFAM" id="SSF51735">
    <property type="entry name" value="NAD(P)-binding Rossmann-fold domains"/>
    <property type="match status" value="1"/>
</dbReference>
<sequence>MKVLILGSEGMGGHVMKEYFMENPKYKVYYTSRNQDDQDSIYLDVTDSRSVEKVINDLRPDIAINCIGILNDAAEKQPMLAFQVNSLFPHQLVKLMERHQGKVIHISTDCVFLGTKGHYTEKDIPDGISTYARSKRWGEIISSKHTTIRTSIIGPELKENGIGIFLWFMKQTGEIKGYEKVLWNGVTTLELSKAAEQVIEQNIIGLYHLGSKQKISKYFLLTLMKEIFEKDDVMIIPDGTIVLDRTIKNTRPDFSYQVPGYRELLTELKGWMEKH</sequence>
<feature type="domain" description="RmlD-like substrate binding" evidence="3">
    <location>
        <begin position="1"/>
        <end position="220"/>
    </location>
</feature>
<dbReference type="GO" id="GO:0008831">
    <property type="term" value="F:dTDP-4-dehydrorhamnose reductase activity"/>
    <property type="evidence" value="ECO:0007669"/>
    <property type="project" value="UniProtKB-EC"/>
</dbReference>
<comment type="pathway">
    <text evidence="2">Carbohydrate biosynthesis; dTDP-L-rhamnose biosynthesis.</text>
</comment>
<reference evidence="4 5" key="1">
    <citation type="submission" date="2017-09" db="EMBL/GenBank/DDBJ databases">
        <title>Large-scale bioinformatics analysis of Bacillus genomes uncovers conserved roles of natural products in bacterial physiology.</title>
        <authorList>
            <consortium name="Agbiome Team Llc"/>
            <person name="Bleich R.M."/>
            <person name="Grubbs K.J."/>
            <person name="Santa Maria K.C."/>
            <person name="Allen S.E."/>
            <person name="Farag S."/>
            <person name="Shank E.A."/>
            <person name="Bowers A."/>
        </authorList>
    </citation>
    <scope>NUCLEOTIDE SEQUENCE [LARGE SCALE GENOMIC DNA]</scope>
    <source>
        <strain evidence="4 5">AFS064137</strain>
    </source>
</reference>
<dbReference type="PANTHER" id="PTHR10491">
    <property type="entry name" value="DTDP-4-DEHYDRORHAMNOSE REDUCTASE"/>
    <property type="match status" value="1"/>
</dbReference>
<dbReference type="Proteomes" id="UP000225910">
    <property type="component" value="Unassembled WGS sequence"/>
</dbReference>
<evidence type="ECO:0000256" key="2">
    <source>
        <dbReference type="RuleBase" id="RU364082"/>
    </source>
</evidence>
<dbReference type="GO" id="GO:0005829">
    <property type="term" value="C:cytosol"/>
    <property type="evidence" value="ECO:0007669"/>
    <property type="project" value="TreeGrafter"/>
</dbReference>
<protein>
    <recommendedName>
        <fullName evidence="2">dTDP-4-dehydrorhamnose reductase</fullName>
        <ecNumber evidence="2">1.1.1.133</ecNumber>
    </recommendedName>
</protein>
<dbReference type="PANTHER" id="PTHR10491:SF4">
    <property type="entry name" value="METHIONINE ADENOSYLTRANSFERASE 2 SUBUNIT BETA"/>
    <property type="match status" value="1"/>
</dbReference>
<dbReference type="CDD" id="cd05254">
    <property type="entry name" value="dTDP_HR_like_SDR_e"/>
    <property type="match status" value="1"/>
</dbReference>
<evidence type="ECO:0000313" key="5">
    <source>
        <dbReference type="Proteomes" id="UP000225910"/>
    </source>
</evidence>
<dbReference type="EMBL" id="NVCU01000182">
    <property type="protein sequence ID" value="PFT87571.1"/>
    <property type="molecule type" value="Genomic_DNA"/>
</dbReference>
<comment type="caution">
    <text evidence="4">The sequence shown here is derived from an EMBL/GenBank/DDBJ whole genome shotgun (WGS) entry which is preliminary data.</text>
</comment>
<accession>A0A9X7AY61</accession>
<evidence type="ECO:0000313" key="4">
    <source>
        <dbReference type="EMBL" id="PFT87571.1"/>
    </source>
</evidence>
<dbReference type="AlphaFoldDB" id="A0A9X7AY61"/>
<dbReference type="Gene3D" id="3.40.50.720">
    <property type="entry name" value="NAD(P)-binding Rossmann-like Domain"/>
    <property type="match status" value="1"/>
</dbReference>
<dbReference type="InterPro" id="IPR029903">
    <property type="entry name" value="RmlD-like-bd"/>
</dbReference>
<keyword evidence="2" id="KW-0521">NADP</keyword>
<dbReference type="InterPro" id="IPR005913">
    <property type="entry name" value="dTDP_dehydrorham_reduct"/>
</dbReference>
<gene>
    <name evidence="4" type="ORF">COK81_20035</name>
</gene>
<proteinExistence type="inferred from homology"/>
<name>A0A9X7AY61_BACTU</name>
<evidence type="ECO:0000256" key="1">
    <source>
        <dbReference type="ARBA" id="ARBA00010944"/>
    </source>
</evidence>
<evidence type="ECO:0000259" key="3">
    <source>
        <dbReference type="Pfam" id="PF04321"/>
    </source>
</evidence>
<dbReference type="Pfam" id="PF04321">
    <property type="entry name" value="RmlD_sub_bind"/>
    <property type="match status" value="1"/>
</dbReference>
<comment type="similarity">
    <text evidence="1 2">Belongs to the dTDP-4-dehydrorhamnose reductase family.</text>
</comment>
<comment type="function">
    <text evidence="2">Catalyzes the reduction of dTDP-6-deoxy-L-lyxo-4-hexulose to yield dTDP-L-rhamnose.</text>
</comment>
<organism evidence="4 5">
    <name type="scientific">Bacillus thuringiensis</name>
    <dbReference type="NCBI Taxonomy" id="1428"/>
    <lineage>
        <taxon>Bacteria</taxon>
        <taxon>Bacillati</taxon>
        <taxon>Bacillota</taxon>
        <taxon>Bacilli</taxon>
        <taxon>Bacillales</taxon>
        <taxon>Bacillaceae</taxon>
        <taxon>Bacillus</taxon>
        <taxon>Bacillus cereus group</taxon>
    </lineage>
</organism>